<keyword evidence="2 5" id="KW-0812">Transmembrane</keyword>
<dbReference type="Gene3D" id="1.20.1720.10">
    <property type="entry name" value="Multidrug resistance protein D"/>
    <property type="match status" value="1"/>
</dbReference>
<dbReference type="RefSeq" id="WP_286277932.1">
    <property type="nucleotide sequence ID" value="NZ_AP027731.1"/>
</dbReference>
<keyword evidence="8" id="KW-1185">Reference proteome</keyword>
<dbReference type="InterPro" id="IPR020846">
    <property type="entry name" value="MFS_dom"/>
</dbReference>
<comment type="subcellular location">
    <subcellularLocation>
        <location evidence="1">Cell membrane</location>
        <topology evidence="1">Multi-pass membrane protein</topology>
    </subcellularLocation>
</comment>
<keyword evidence="3 5" id="KW-1133">Transmembrane helix</keyword>
<gene>
    <name evidence="7" type="ORF">GCM10025866_03770</name>
</gene>
<accession>A0ABM8G8F3</accession>
<feature type="transmembrane region" description="Helical" evidence="5">
    <location>
        <begin position="101"/>
        <end position="122"/>
    </location>
</feature>
<evidence type="ECO:0000256" key="3">
    <source>
        <dbReference type="ARBA" id="ARBA00022989"/>
    </source>
</evidence>
<feature type="transmembrane region" description="Helical" evidence="5">
    <location>
        <begin position="201"/>
        <end position="222"/>
    </location>
</feature>
<keyword evidence="4 5" id="KW-0472">Membrane</keyword>
<feature type="transmembrane region" description="Helical" evidence="5">
    <location>
        <begin position="302"/>
        <end position="324"/>
    </location>
</feature>
<feature type="transmembrane region" description="Helical" evidence="5">
    <location>
        <begin position="331"/>
        <end position="350"/>
    </location>
</feature>
<dbReference type="Proteomes" id="UP001321498">
    <property type="component" value="Chromosome"/>
</dbReference>
<evidence type="ECO:0000256" key="2">
    <source>
        <dbReference type="ARBA" id="ARBA00022692"/>
    </source>
</evidence>
<feature type="transmembrane region" description="Helical" evidence="5">
    <location>
        <begin position="266"/>
        <end position="290"/>
    </location>
</feature>
<dbReference type="EMBL" id="AP027731">
    <property type="protein sequence ID" value="BDZ44468.1"/>
    <property type="molecule type" value="Genomic_DNA"/>
</dbReference>
<dbReference type="PANTHER" id="PTHR23501">
    <property type="entry name" value="MAJOR FACILITATOR SUPERFAMILY"/>
    <property type="match status" value="1"/>
</dbReference>
<feature type="domain" description="Major facilitator superfamily (MFS) profile" evidence="6">
    <location>
        <begin position="11"/>
        <end position="483"/>
    </location>
</feature>
<evidence type="ECO:0000256" key="5">
    <source>
        <dbReference type="SAM" id="Phobius"/>
    </source>
</evidence>
<dbReference type="Gene3D" id="1.20.1250.20">
    <property type="entry name" value="MFS general substrate transporter like domains"/>
    <property type="match status" value="1"/>
</dbReference>
<reference evidence="8" key="1">
    <citation type="journal article" date="2019" name="Int. J. Syst. Evol. Microbiol.">
        <title>The Global Catalogue of Microorganisms (GCM) 10K type strain sequencing project: providing services to taxonomists for standard genome sequencing and annotation.</title>
        <authorList>
            <consortium name="The Broad Institute Genomics Platform"/>
            <consortium name="The Broad Institute Genome Sequencing Center for Infectious Disease"/>
            <person name="Wu L."/>
            <person name="Ma J."/>
        </authorList>
    </citation>
    <scope>NUCLEOTIDE SEQUENCE [LARGE SCALE GENOMIC DNA]</scope>
    <source>
        <strain evidence="8">NBRC 108725</strain>
    </source>
</reference>
<dbReference type="Pfam" id="PF07690">
    <property type="entry name" value="MFS_1"/>
    <property type="match status" value="1"/>
</dbReference>
<proteinExistence type="predicted"/>
<dbReference type="PROSITE" id="PS50850">
    <property type="entry name" value="MFS"/>
    <property type="match status" value="1"/>
</dbReference>
<evidence type="ECO:0000313" key="8">
    <source>
        <dbReference type="Proteomes" id="UP001321498"/>
    </source>
</evidence>
<dbReference type="InterPro" id="IPR011701">
    <property type="entry name" value="MFS"/>
</dbReference>
<organism evidence="7 8">
    <name type="scientific">Naasia aerilata</name>
    <dbReference type="NCBI Taxonomy" id="1162966"/>
    <lineage>
        <taxon>Bacteria</taxon>
        <taxon>Bacillati</taxon>
        <taxon>Actinomycetota</taxon>
        <taxon>Actinomycetes</taxon>
        <taxon>Micrococcales</taxon>
        <taxon>Microbacteriaceae</taxon>
        <taxon>Naasia</taxon>
    </lineage>
</organism>
<feature type="transmembrane region" description="Helical" evidence="5">
    <location>
        <begin position="356"/>
        <end position="381"/>
    </location>
</feature>
<feature type="transmembrane region" description="Helical" evidence="5">
    <location>
        <begin position="228"/>
        <end position="246"/>
    </location>
</feature>
<feature type="transmembrane region" description="Helical" evidence="5">
    <location>
        <begin position="134"/>
        <end position="156"/>
    </location>
</feature>
<feature type="transmembrane region" description="Helical" evidence="5">
    <location>
        <begin position="460"/>
        <end position="478"/>
    </location>
</feature>
<feature type="transmembrane region" description="Helical" evidence="5">
    <location>
        <begin position="162"/>
        <end position="181"/>
    </location>
</feature>
<feature type="transmembrane region" description="Helical" evidence="5">
    <location>
        <begin position="46"/>
        <end position="64"/>
    </location>
</feature>
<dbReference type="SUPFAM" id="SSF103473">
    <property type="entry name" value="MFS general substrate transporter"/>
    <property type="match status" value="1"/>
</dbReference>
<evidence type="ECO:0000256" key="4">
    <source>
        <dbReference type="ARBA" id="ARBA00023136"/>
    </source>
</evidence>
<feature type="transmembrane region" description="Helical" evidence="5">
    <location>
        <begin position="76"/>
        <end position="95"/>
    </location>
</feature>
<dbReference type="PRINTS" id="PR01036">
    <property type="entry name" value="TCRTETB"/>
</dbReference>
<protein>
    <submittedName>
        <fullName evidence="7">MFS transporter</fullName>
    </submittedName>
</protein>
<evidence type="ECO:0000313" key="7">
    <source>
        <dbReference type="EMBL" id="BDZ44468.1"/>
    </source>
</evidence>
<sequence>MILSPARLRALLTALLLVSLLGALDHTIVASSLATVAGELGGLEQMSWMIVAYTLASTVAMPVFGRLGDLYGRRGLFLTSLAVFLVGSVLCGFTQDMTQLAGARVFQGIGGAGVQLLSQTIIADVVAPRQRAKYQGIIGAAFPIAIVIGPLAGGLITDSVGWRWIFWVNAPLGLLALLLAVRNIPKTGRSAAAGTFDVPGAVLLGIATTGLVLAVTWGGSLLSWTSPALLAIVAVTVLSSIAFFVVEARAEHPLVPLGIFRSRVVVIATILASVVGIGLFSVVSYLPAYIQMMYRTTATVAGLVPVASVLGMLVTSLLSGFVVARSGRYRIFPILGTAAGAAGLAGMSLITDHVPLWLPMGLMAVVGLGTGAFMQLVVVIVQGVTDQSALGAVTSAVNVVRQIGSTVATAVVGGVFALRLVEGLPGTVDARTLTPNLLHTLPSATQAQVADAYSSAMSPIFLALAAVYAVGFVAALLLPHTELSNELQHTPAESEALSI</sequence>
<evidence type="ECO:0000256" key="1">
    <source>
        <dbReference type="ARBA" id="ARBA00004651"/>
    </source>
</evidence>
<dbReference type="InterPro" id="IPR036259">
    <property type="entry name" value="MFS_trans_sf"/>
</dbReference>
<name>A0ABM8G8F3_9MICO</name>
<dbReference type="PANTHER" id="PTHR23501:SF197">
    <property type="entry name" value="COMD"/>
    <property type="match status" value="1"/>
</dbReference>
<evidence type="ECO:0000259" key="6">
    <source>
        <dbReference type="PROSITE" id="PS50850"/>
    </source>
</evidence>